<dbReference type="RefSeq" id="WP_109430467.1">
    <property type="nucleotide sequence ID" value="NZ_MPDK01000009.1"/>
</dbReference>
<keyword evidence="4" id="KW-1185">Reference proteome</keyword>
<accession>A0A2U3D8X6</accession>
<dbReference type="InterPro" id="IPR020904">
    <property type="entry name" value="Sc_DH/Rdtase_CS"/>
</dbReference>
<name>A0A2U3D8X6_SULT2</name>
<organism evidence="3 4">
    <name type="scientific">Sulfoacidibacillus thermotolerans</name>
    <name type="common">Acidibacillus sulfuroxidans</name>
    <dbReference type="NCBI Taxonomy" id="1765684"/>
    <lineage>
        <taxon>Bacteria</taxon>
        <taxon>Bacillati</taxon>
        <taxon>Bacillota</taxon>
        <taxon>Bacilli</taxon>
        <taxon>Bacillales</taxon>
        <taxon>Alicyclobacillaceae</taxon>
        <taxon>Sulfoacidibacillus</taxon>
    </lineage>
</organism>
<dbReference type="GO" id="GO:0032787">
    <property type="term" value="P:monocarboxylic acid metabolic process"/>
    <property type="evidence" value="ECO:0007669"/>
    <property type="project" value="UniProtKB-ARBA"/>
</dbReference>
<dbReference type="PRINTS" id="PR00080">
    <property type="entry name" value="SDRFAMILY"/>
</dbReference>
<evidence type="ECO:0000313" key="4">
    <source>
        <dbReference type="Proteomes" id="UP000245380"/>
    </source>
</evidence>
<dbReference type="PANTHER" id="PTHR42879:SF2">
    <property type="entry name" value="3-OXOACYL-[ACYL-CARRIER-PROTEIN] REDUCTASE FABG"/>
    <property type="match status" value="1"/>
</dbReference>
<dbReference type="PROSITE" id="PS00061">
    <property type="entry name" value="ADH_SHORT"/>
    <property type="match status" value="1"/>
</dbReference>
<dbReference type="NCBIfam" id="NF047420">
    <property type="entry name" value="EF_P_mod_YmfI"/>
    <property type="match status" value="1"/>
</dbReference>
<dbReference type="EMBL" id="MPDK01000009">
    <property type="protein sequence ID" value="PWI57721.1"/>
    <property type="molecule type" value="Genomic_DNA"/>
</dbReference>
<comment type="similarity">
    <text evidence="1">Belongs to the short-chain dehydrogenases/reductases (SDR) family.</text>
</comment>
<dbReference type="AlphaFoldDB" id="A0A2U3D8X6"/>
<dbReference type="InterPro" id="IPR050259">
    <property type="entry name" value="SDR"/>
</dbReference>
<protein>
    <submittedName>
        <fullName evidence="3">3-ketoacyl-ACP reductase</fullName>
    </submittedName>
</protein>
<dbReference type="NCBIfam" id="NF009466">
    <property type="entry name" value="PRK12826.1-2"/>
    <property type="match status" value="1"/>
</dbReference>
<dbReference type="PRINTS" id="PR00081">
    <property type="entry name" value="GDHRDH"/>
</dbReference>
<dbReference type="NCBIfam" id="NF005559">
    <property type="entry name" value="PRK07231.1"/>
    <property type="match status" value="1"/>
</dbReference>
<comment type="caution">
    <text evidence="3">The sequence shown here is derived from an EMBL/GenBank/DDBJ whole genome shotgun (WGS) entry which is preliminary data.</text>
</comment>
<evidence type="ECO:0000313" key="3">
    <source>
        <dbReference type="EMBL" id="PWI57721.1"/>
    </source>
</evidence>
<reference evidence="3 4" key="1">
    <citation type="submission" date="2016-11" db="EMBL/GenBank/DDBJ databases">
        <title>Comparative genomics of Acidibacillus ferroxidans species.</title>
        <authorList>
            <person name="Oliveira G."/>
            <person name="Nunes G."/>
            <person name="Oliveira R."/>
            <person name="Araujo F."/>
            <person name="Salim A."/>
            <person name="Scholte L."/>
            <person name="Morais D."/>
            <person name="Nancucheo I."/>
            <person name="Johnson D.B."/>
            <person name="Grail B."/>
            <person name="Bittencourt J."/>
            <person name="Valadares R."/>
        </authorList>
    </citation>
    <scope>NUCLEOTIDE SEQUENCE [LARGE SCALE GENOMIC DNA]</scope>
    <source>
        <strain evidence="3 4">Y002</strain>
    </source>
</reference>
<dbReference type="FunFam" id="3.40.50.720:FF:000173">
    <property type="entry name" value="3-oxoacyl-[acyl-carrier protein] reductase"/>
    <property type="match status" value="1"/>
</dbReference>
<proteinExistence type="inferred from homology"/>
<dbReference type="InterPro" id="IPR002347">
    <property type="entry name" value="SDR_fam"/>
</dbReference>
<dbReference type="OrthoDB" id="125587at2"/>
<evidence type="ECO:0000256" key="1">
    <source>
        <dbReference type="ARBA" id="ARBA00006484"/>
    </source>
</evidence>
<dbReference type="PANTHER" id="PTHR42879">
    <property type="entry name" value="3-OXOACYL-(ACYL-CARRIER-PROTEIN) REDUCTASE"/>
    <property type="match status" value="1"/>
</dbReference>
<gene>
    <name evidence="3" type="ORF">BM613_06970</name>
</gene>
<dbReference type="InterPro" id="IPR036291">
    <property type="entry name" value="NAD(P)-bd_dom_sf"/>
</dbReference>
<evidence type="ECO:0000256" key="2">
    <source>
        <dbReference type="ARBA" id="ARBA00023002"/>
    </source>
</evidence>
<dbReference type="SUPFAM" id="SSF51735">
    <property type="entry name" value="NAD(P)-binding Rossmann-fold domains"/>
    <property type="match status" value="1"/>
</dbReference>
<dbReference type="Pfam" id="PF13561">
    <property type="entry name" value="adh_short_C2"/>
    <property type="match status" value="1"/>
</dbReference>
<dbReference type="Gene3D" id="3.40.50.720">
    <property type="entry name" value="NAD(P)-binding Rossmann-like Domain"/>
    <property type="match status" value="1"/>
</dbReference>
<keyword evidence="2" id="KW-0560">Oxidoreductase</keyword>
<sequence length="257" mass="26580">MSHVHSFSTTRPLFGQVALVTGASRGIGAEIARTLAKAGAAVAVNYFSQRDAALEVVAKCQAYGSKAIALQANVADKAAIAKLVEDTTVLLGAPTILVNNAGRAHAELFLDTKEQTFDALMDANLKAPFFLAQAVLPGMLRVQYGRIVNISSIWGIAGGSLEVAYSASKGGLIAFTKALAKEVAPSGITVNAVAPGAIETDMLRHLSAADREQLLRETPVGRLGTPQDVAAAVLFLASPTASFITGQIISPNGGLVI</sequence>
<dbReference type="GO" id="GO:0016491">
    <property type="term" value="F:oxidoreductase activity"/>
    <property type="evidence" value="ECO:0007669"/>
    <property type="project" value="UniProtKB-KW"/>
</dbReference>
<dbReference type="Proteomes" id="UP000245380">
    <property type="component" value="Unassembled WGS sequence"/>
</dbReference>